<organism evidence="2">
    <name type="scientific">Dissoconium aciculare CBS 342.82</name>
    <dbReference type="NCBI Taxonomy" id="1314786"/>
    <lineage>
        <taxon>Eukaryota</taxon>
        <taxon>Fungi</taxon>
        <taxon>Dikarya</taxon>
        <taxon>Ascomycota</taxon>
        <taxon>Pezizomycotina</taxon>
        <taxon>Dothideomycetes</taxon>
        <taxon>Dothideomycetidae</taxon>
        <taxon>Mycosphaerellales</taxon>
        <taxon>Dissoconiaceae</taxon>
        <taxon>Dissoconium</taxon>
    </lineage>
</organism>
<accession>A0A6J3LZW7</accession>
<dbReference type="AlphaFoldDB" id="A0A6J3LZW7"/>
<dbReference type="Proteomes" id="UP000504637">
    <property type="component" value="Unplaced"/>
</dbReference>
<reference evidence="2" key="1">
    <citation type="submission" date="2020-01" db="EMBL/GenBank/DDBJ databases">
        <authorList>
            <consortium name="DOE Joint Genome Institute"/>
            <person name="Haridas S."/>
            <person name="Albert R."/>
            <person name="Binder M."/>
            <person name="Bloem J."/>
            <person name="Labutti K."/>
            <person name="Salamov A."/>
            <person name="Andreopoulos B."/>
            <person name="Baker S.E."/>
            <person name="Barry K."/>
            <person name="Bills G."/>
            <person name="Bluhm B.H."/>
            <person name="Cannon C."/>
            <person name="Castanera R."/>
            <person name="Culley D.E."/>
            <person name="Daum C."/>
            <person name="Ezra D."/>
            <person name="Gonzalez J.B."/>
            <person name="Henrissat B."/>
            <person name="Kuo A."/>
            <person name="Liang C."/>
            <person name="Lipzen A."/>
            <person name="Lutzoni F."/>
            <person name="Magnuson J."/>
            <person name="Mondo S."/>
            <person name="Nolan M."/>
            <person name="Ohm R."/>
            <person name="Pangilinan J."/>
            <person name="Park H.-J."/>
            <person name="Ramirez L."/>
            <person name="Alfaro M."/>
            <person name="Sun H."/>
            <person name="Tritt A."/>
            <person name="Yoshinaga Y."/>
            <person name="Zwiers L.-H."/>
            <person name="Turgeon B.G."/>
            <person name="Goodwin S.B."/>
            <person name="Spatafora J.W."/>
            <person name="Crous P.W."/>
            <person name="Grigoriev I.V."/>
        </authorList>
    </citation>
    <scope>NUCLEOTIDE SEQUENCE</scope>
    <source>
        <strain evidence="2">CBS 342.82</strain>
    </source>
</reference>
<reference evidence="2" key="2">
    <citation type="submission" date="2020-04" db="EMBL/GenBank/DDBJ databases">
        <authorList>
            <consortium name="NCBI Genome Project"/>
        </authorList>
    </citation>
    <scope>NUCLEOTIDE SEQUENCE</scope>
    <source>
        <strain evidence="2">CBS 342.82</strain>
    </source>
</reference>
<evidence type="ECO:0000313" key="1">
    <source>
        <dbReference type="Proteomes" id="UP000504637"/>
    </source>
</evidence>
<evidence type="ECO:0000313" key="2">
    <source>
        <dbReference type="RefSeq" id="XP_033457218.1"/>
    </source>
</evidence>
<dbReference type="RefSeq" id="XP_033457218.1">
    <property type="nucleotide sequence ID" value="XM_033605491.1"/>
</dbReference>
<proteinExistence type="predicted"/>
<keyword evidence="1" id="KW-1185">Reference proteome</keyword>
<gene>
    <name evidence="2" type="ORF">K489DRAFT_382935</name>
</gene>
<name>A0A6J3LZW7_9PEZI</name>
<reference evidence="2" key="3">
    <citation type="submission" date="2025-08" db="UniProtKB">
        <authorList>
            <consortium name="RefSeq"/>
        </authorList>
    </citation>
    <scope>IDENTIFICATION</scope>
    <source>
        <strain evidence="2">CBS 342.82</strain>
    </source>
</reference>
<protein>
    <submittedName>
        <fullName evidence="2">Uncharacterized protein</fullName>
    </submittedName>
</protein>
<sequence length="88" mass="9179">MIPCTGEGKESSVVAPVISLPRRTRTSHLGVNLEEITRVALSAAVDDHTLVVSSSLVLYCAVLCCAAQTSGGARSANLVHPRFSVGFP</sequence>
<dbReference type="GeneID" id="54363291"/>